<dbReference type="SMART" id="SM00345">
    <property type="entry name" value="HTH_GNTR"/>
    <property type="match status" value="1"/>
</dbReference>
<evidence type="ECO:0000256" key="2">
    <source>
        <dbReference type="ARBA" id="ARBA00023125"/>
    </source>
</evidence>
<dbReference type="InterPro" id="IPR008920">
    <property type="entry name" value="TF_FadR/GntR_C"/>
</dbReference>
<dbReference type="SUPFAM" id="SSF46785">
    <property type="entry name" value="Winged helix' DNA-binding domain"/>
    <property type="match status" value="1"/>
</dbReference>
<dbReference type="Pfam" id="PF07729">
    <property type="entry name" value="FCD"/>
    <property type="match status" value="1"/>
</dbReference>
<dbReference type="PANTHER" id="PTHR43537">
    <property type="entry name" value="TRANSCRIPTIONAL REGULATOR, GNTR FAMILY"/>
    <property type="match status" value="1"/>
</dbReference>
<dbReference type="InterPro" id="IPR000524">
    <property type="entry name" value="Tscrpt_reg_HTH_GntR"/>
</dbReference>
<dbReference type="GO" id="GO:0003700">
    <property type="term" value="F:DNA-binding transcription factor activity"/>
    <property type="evidence" value="ECO:0007669"/>
    <property type="project" value="InterPro"/>
</dbReference>
<dbReference type="PANTHER" id="PTHR43537:SF49">
    <property type="entry name" value="TRANSCRIPTIONAL REGULATORY PROTEIN"/>
    <property type="match status" value="1"/>
</dbReference>
<evidence type="ECO:0000256" key="3">
    <source>
        <dbReference type="ARBA" id="ARBA00023163"/>
    </source>
</evidence>
<accession>A0A545TTL1</accession>
<dbReference type="SUPFAM" id="SSF48008">
    <property type="entry name" value="GntR ligand-binding domain-like"/>
    <property type="match status" value="1"/>
</dbReference>
<dbReference type="SMART" id="SM00895">
    <property type="entry name" value="FCD"/>
    <property type="match status" value="1"/>
</dbReference>
<keyword evidence="6" id="KW-1185">Reference proteome</keyword>
<keyword evidence="3" id="KW-0804">Transcription</keyword>
<sequence>MKQEPTRLADQLRVRLEGEILSGELAPGDRLDETKLAARFSVSRTPVREALHQLATAKLINLRPRQGAVVAAVTVQELLQMFEVMAELEAVCAGLAARRMTPAERKQLEESHERCADLAKSGDVNAYYQENQVFHETLYAGAHNEFLENMTSNTRNRLAPYRRFQLHHPGRIRRSLQEHASVVEAIREGESELAAERMRGHVSIQGDVFSDLVSALPPSYVQAKTA</sequence>
<feature type="domain" description="HTH gntR-type" evidence="4">
    <location>
        <begin position="6"/>
        <end position="73"/>
    </location>
</feature>
<dbReference type="RefSeq" id="WP_142896262.1">
    <property type="nucleotide sequence ID" value="NZ_ML660054.1"/>
</dbReference>
<keyword evidence="2" id="KW-0238">DNA-binding</keyword>
<dbReference type="InterPro" id="IPR011711">
    <property type="entry name" value="GntR_C"/>
</dbReference>
<dbReference type="CDD" id="cd07377">
    <property type="entry name" value="WHTH_GntR"/>
    <property type="match status" value="1"/>
</dbReference>
<dbReference type="AlphaFoldDB" id="A0A545TTL1"/>
<comment type="caution">
    <text evidence="5">The sequence shown here is derived from an EMBL/GenBank/DDBJ whole genome shotgun (WGS) entry which is preliminary data.</text>
</comment>
<dbReference type="Pfam" id="PF00392">
    <property type="entry name" value="GntR"/>
    <property type="match status" value="1"/>
</dbReference>
<dbReference type="GO" id="GO:0003677">
    <property type="term" value="F:DNA binding"/>
    <property type="evidence" value="ECO:0007669"/>
    <property type="project" value="UniProtKB-KW"/>
</dbReference>
<protein>
    <submittedName>
        <fullName evidence="5">GntR family transcriptional regulator</fullName>
    </submittedName>
</protein>
<evidence type="ECO:0000313" key="6">
    <source>
        <dbReference type="Proteomes" id="UP000315252"/>
    </source>
</evidence>
<evidence type="ECO:0000313" key="5">
    <source>
        <dbReference type="EMBL" id="TQV80548.1"/>
    </source>
</evidence>
<evidence type="ECO:0000259" key="4">
    <source>
        <dbReference type="PROSITE" id="PS50949"/>
    </source>
</evidence>
<evidence type="ECO:0000256" key="1">
    <source>
        <dbReference type="ARBA" id="ARBA00023015"/>
    </source>
</evidence>
<dbReference type="OrthoDB" id="9789310at2"/>
<dbReference type="Gene3D" id="1.20.120.530">
    <property type="entry name" value="GntR ligand-binding domain-like"/>
    <property type="match status" value="1"/>
</dbReference>
<reference evidence="5 6" key="1">
    <citation type="submission" date="2019-06" db="EMBL/GenBank/DDBJ databases">
        <title>Whole genome sequence for Rhodospirillaceae sp. R148.</title>
        <authorList>
            <person name="Wang G."/>
        </authorList>
    </citation>
    <scope>NUCLEOTIDE SEQUENCE [LARGE SCALE GENOMIC DNA]</scope>
    <source>
        <strain evidence="5 6">R148</strain>
    </source>
</reference>
<dbReference type="InterPro" id="IPR036388">
    <property type="entry name" value="WH-like_DNA-bd_sf"/>
</dbReference>
<proteinExistence type="predicted"/>
<dbReference type="Proteomes" id="UP000315252">
    <property type="component" value="Unassembled WGS sequence"/>
</dbReference>
<dbReference type="EMBL" id="VHSH01000003">
    <property type="protein sequence ID" value="TQV80548.1"/>
    <property type="molecule type" value="Genomic_DNA"/>
</dbReference>
<dbReference type="PROSITE" id="PS50949">
    <property type="entry name" value="HTH_GNTR"/>
    <property type="match status" value="1"/>
</dbReference>
<gene>
    <name evidence="5" type="ORF">FKG95_10265</name>
</gene>
<keyword evidence="1" id="KW-0805">Transcription regulation</keyword>
<dbReference type="Gene3D" id="1.10.10.10">
    <property type="entry name" value="Winged helix-like DNA-binding domain superfamily/Winged helix DNA-binding domain"/>
    <property type="match status" value="1"/>
</dbReference>
<dbReference type="InterPro" id="IPR036390">
    <property type="entry name" value="WH_DNA-bd_sf"/>
</dbReference>
<name>A0A545TTL1_9PROT</name>
<organism evidence="5 6">
    <name type="scientific">Denitrobaculum tricleocarpae</name>
    <dbReference type="NCBI Taxonomy" id="2591009"/>
    <lineage>
        <taxon>Bacteria</taxon>
        <taxon>Pseudomonadati</taxon>
        <taxon>Pseudomonadota</taxon>
        <taxon>Alphaproteobacteria</taxon>
        <taxon>Rhodospirillales</taxon>
        <taxon>Rhodospirillaceae</taxon>
        <taxon>Denitrobaculum</taxon>
    </lineage>
</organism>